<protein>
    <recommendedName>
        <fullName evidence="1">HPt domain-containing protein</fullName>
    </recommendedName>
</protein>
<dbReference type="InterPro" id="IPR036641">
    <property type="entry name" value="HPT_dom_sf"/>
</dbReference>
<gene>
    <name evidence="2" type="ORF">SDC9_100244</name>
</gene>
<evidence type="ECO:0000259" key="1">
    <source>
        <dbReference type="Pfam" id="PF01627"/>
    </source>
</evidence>
<dbReference type="InterPro" id="IPR008207">
    <property type="entry name" value="Sig_transdc_His_kin_Hpt_dom"/>
</dbReference>
<dbReference type="Pfam" id="PF01627">
    <property type="entry name" value="Hpt"/>
    <property type="match status" value="1"/>
</dbReference>
<sequence>MSRLIEKLTEYGADITGILERFLEDEELYESCIETFYSDTGFNNLGIAILNKQYDAAFNYAHTLKGVTGNMGLTPLYNSIVDLVEALRNKEYSLVETQYTDMMKEYNKSKDFFFSK</sequence>
<dbReference type="GO" id="GO:0000160">
    <property type="term" value="P:phosphorelay signal transduction system"/>
    <property type="evidence" value="ECO:0007669"/>
    <property type="project" value="InterPro"/>
</dbReference>
<accession>A0A645AKL2</accession>
<dbReference type="EMBL" id="VSSQ01014357">
    <property type="protein sequence ID" value="MPM53476.1"/>
    <property type="molecule type" value="Genomic_DNA"/>
</dbReference>
<feature type="domain" description="HPt" evidence="1">
    <location>
        <begin position="44"/>
        <end position="88"/>
    </location>
</feature>
<dbReference type="Gene3D" id="1.20.120.160">
    <property type="entry name" value="HPT domain"/>
    <property type="match status" value="1"/>
</dbReference>
<proteinExistence type="predicted"/>
<dbReference type="AlphaFoldDB" id="A0A645AKL2"/>
<evidence type="ECO:0000313" key="2">
    <source>
        <dbReference type="EMBL" id="MPM53476.1"/>
    </source>
</evidence>
<comment type="caution">
    <text evidence="2">The sequence shown here is derived from an EMBL/GenBank/DDBJ whole genome shotgun (WGS) entry which is preliminary data.</text>
</comment>
<name>A0A645AKL2_9ZZZZ</name>
<dbReference type="SUPFAM" id="SSF47226">
    <property type="entry name" value="Histidine-containing phosphotransfer domain, HPT domain"/>
    <property type="match status" value="1"/>
</dbReference>
<reference evidence="2" key="1">
    <citation type="submission" date="2019-08" db="EMBL/GenBank/DDBJ databases">
        <authorList>
            <person name="Kucharzyk K."/>
            <person name="Murdoch R.W."/>
            <person name="Higgins S."/>
            <person name="Loffler F."/>
        </authorList>
    </citation>
    <scope>NUCLEOTIDE SEQUENCE</scope>
</reference>
<organism evidence="2">
    <name type="scientific">bioreactor metagenome</name>
    <dbReference type="NCBI Taxonomy" id="1076179"/>
    <lineage>
        <taxon>unclassified sequences</taxon>
        <taxon>metagenomes</taxon>
        <taxon>ecological metagenomes</taxon>
    </lineage>
</organism>